<dbReference type="HOGENOM" id="CLU_2828266_0_0_5"/>
<accession>Q98AJ9</accession>
<evidence type="ECO:0000313" key="1">
    <source>
        <dbReference type="EMBL" id="BAB52330.1"/>
    </source>
</evidence>
<dbReference type="KEGG" id="mlo:msl8683"/>
<dbReference type="EMBL" id="BA000012">
    <property type="protein sequence ID" value="BAB52330.1"/>
    <property type="molecule type" value="Genomic_DNA"/>
</dbReference>
<dbReference type="AlphaFoldDB" id="Q98AJ9"/>
<organism evidence="1 2">
    <name type="scientific">Mesorhizobium japonicum (strain LMG 29417 / CECT 9101 / MAFF 303099)</name>
    <name type="common">Mesorhizobium loti (strain MAFF 303099)</name>
    <dbReference type="NCBI Taxonomy" id="266835"/>
    <lineage>
        <taxon>Bacteria</taxon>
        <taxon>Pseudomonadati</taxon>
        <taxon>Pseudomonadota</taxon>
        <taxon>Alphaproteobacteria</taxon>
        <taxon>Hyphomicrobiales</taxon>
        <taxon>Phyllobacteriaceae</taxon>
        <taxon>Mesorhizobium</taxon>
    </lineage>
</organism>
<name>Q98AJ9_RHILO</name>
<reference evidence="1 2" key="1">
    <citation type="journal article" date="2000" name="DNA Res.">
        <title>Complete genome structure of the nitrogen-fixing symbiotic bacterium Mesorhizobium loti.</title>
        <authorList>
            <person name="Kaneko T."/>
            <person name="Nakamura Y."/>
            <person name="Sato S."/>
            <person name="Asamizu E."/>
            <person name="Kato T."/>
            <person name="Sasamoto S."/>
            <person name="Watanabe A."/>
            <person name="Idesawa K."/>
            <person name="Ishikawa A."/>
            <person name="Kawashima K."/>
            <person name="Kimura T."/>
            <person name="Kishida Y."/>
            <person name="Kiyokawa C."/>
            <person name="Kohara M."/>
            <person name="Matsumoto M."/>
            <person name="Matsuno A."/>
            <person name="Mochizuki Y."/>
            <person name="Nakayama S."/>
            <person name="Nakazaki N."/>
            <person name="Shimpo S."/>
            <person name="Sugimoto M."/>
            <person name="Takeuchi C."/>
            <person name="Yamada M."/>
            <person name="Tabata S."/>
        </authorList>
    </citation>
    <scope>NUCLEOTIDE SEQUENCE [LARGE SCALE GENOMIC DNA]</scope>
    <source>
        <strain evidence="2">LMG 29417 / CECT 9101 / MAFF 303099</strain>
    </source>
</reference>
<dbReference type="Proteomes" id="UP000000552">
    <property type="component" value="Chromosome"/>
</dbReference>
<evidence type="ECO:0000313" key="2">
    <source>
        <dbReference type="Proteomes" id="UP000000552"/>
    </source>
</evidence>
<gene>
    <name evidence="1" type="ordered locus">msl8683</name>
</gene>
<protein>
    <submittedName>
        <fullName evidence="1">Msl8683 protein</fullName>
    </submittedName>
</protein>
<sequence>MMIDLTSADDTRLKQVELSSAIHLAFHELELSDLALGLTVGPWQGDRRADGQTVFENAVGERGDQT</sequence>
<proteinExistence type="predicted"/>